<name>A0A5C5YUN1_9BACT</name>
<evidence type="ECO:0000313" key="2">
    <source>
        <dbReference type="EMBL" id="TWT78752.1"/>
    </source>
</evidence>
<protein>
    <submittedName>
        <fullName evidence="2">Uncharacterized protein</fullName>
    </submittedName>
</protein>
<dbReference type="EMBL" id="SJPJ01000001">
    <property type="protein sequence ID" value="TWT78752.1"/>
    <property type="molecule type" value="Genomic_DNA"/>
</dbReference>
<comment type="caution">
    <text evidence="2">The sequence shown here is derived from an EMBL/GenBank/DDBJ whole genome shotgun (WGS) entry which is preliminary data.</text>
</comment>
<evidence type="ECO:0000256" key="1">
    <source>
        <dbReference type="SAM" id="MobiDB-lite"/>
    </source>
</evidence>
<gene>
    <name evidence="2" type="ORF">CA13_01490</name>
</gene>
<reference evidence="2 3" key="1">
    <citation type="submission" date="2019-02" db="EMBL/GenBank/DDBJ databases">
        <title>Deep-cultivation of Planctomycetes and their phenomic and genomic characterization uncovers novel biology.</title>
        <authorList>
            <person name="Wiegand S."/>
            <person name="Jogler M."/>
            <person name="Boedeker C."/>
            <person name="Pinto D."/>
            <person name="Vollmers J."/>
            <person name="Rivas-Marin E."/>
            <person name="Kohn T."/>
            <person name="Peeters S.H."/>
            <person name="Heuer A."/>
            <person name="Rast P."/>
            <person name="Oberbeckmann S."/>
            <person name="Bunk B."/>
            <person name="Jeske O."/>
            <person name="Meyerdierks A."/>
            <person name="Storesund J.E."/>
            <person name="Kallscheuer N."/>
            <person name="Luecker S."/>
            <person name="Lage O.M."/>
            <person name="Pohl T."/>
            <person name="Merkel B.J."/>
            <person name="Hornburger P."/>
            <person name="Mueller R.-W."/>
            <person name="Bruemmer F."/>
            <person name="Labrenz M."/>
            <person name="Spormann A.M."/>
            <person name="Op Den Camp H."/>
            <person name="Overmann J."/>
            <person name="Amann R."/>
            <person name="Jetten M.S.M."/>
            <person name="Mascher T."/>
            <person name="Medema M.H."/>
            <person name="Devos D.P."/>
            <person name="Kaster A.-K."/>
            <person name="Ovreas L."/>
            <person name="Rohde M."/>
            <person name="Galperin M.Y."/>
            <person name="Jogler C."/>
        </authorList>
    </citation>
    <scope>NUCLEOTIDE SEQUENCE [LARGE SCALE GENOMIC DNA]</scope>
    <source>
        <strain evidence="2 3">CA13</strain>
    </source>
</reference>
<feature type="region of interest" description="Disordered" evidence="1">
    <location>
        <begin position="34"/>
        <end position="78"/>
    </location>
</feature>
<sequence length="78" mass="8835">MAPGHPVLGRMQTKQLVGRQQLNIRTVFMHTEFNGVDKAEDTSPKPKDCQKRSPLRSKRLPSGRNRFTCSSMKPRAAQ</sequence>
<dbReference type="Proteomes" id="UP000315010">
    <property type="component" value="Unassembled WGS sequence"/>
</dbReference>
<keyword evidence="3" id="KW-1185">Reference proteome</keyword>
<organism evidence="2 3">
    <name type="scientific">Novipirellula herctigrandis</name>
    <dbReference type="NCBI Taxonomy" id="2527986"/>
    <lineage>
        <taxon>Bacteria</taxon>
        <taxon>Pseudomonadati</taxon>
        <taxon>Planctomycetota</taxon>
        <taxon>Planctomycetia</taxon>
        <taxon>Pirellulales</taxon>
        <taxon>Pirellulaceae</taxon>
        <taxon>Novipirellula</taxon>
    </lineage>
</organism>
<accession>A0A5C5YUN1</accession>
<proteinExistence type="predicted"/>
<dbReference type="AlphaFoldDB" id="A0A5C5YUN1"/>
<evidence type="ECO:0000313" key="3">
    <source>
        <dbReference type="Proteomes" id="UP000315010"/>
    </source>
</evidence>
<feature type="compositionally biased region" description="Basic and acidic residues" evidence="1">
    <location>
        <begin position="35"/>
        <end position="51"/>
    </location>
</feature>